<dbReference type="InterPro" id="IPR016181">
    <property type="entry name" value="Acyl_CoA_acyltransferase"/>
</dbReference>
<organism evidence="4">
    <name type="scientific">Timema cristinae</name>
    <name type="common">Walking stick</name>
    <dbReference type="NCBI Taxonomy" id="61476"/>
    <lineage>
        <taxon>Eukaryota</taxon>
        <taxon>Metazoa</taxon>
        <taxon>Ecdysozoa</taxon>
        <taxon>Arthropoda</taxon>
        <taxon>Hexapoda</taxon>
        <taxon>Insecta</taxon>
        <taxon>Pterygota</taxon>
        <taxon>Neoptera</taxon>
        <taxon>Polyneoptera</taxon>
        <taxon>Phasmatodea</taxon>
        <taxon>Timematodea</taxon>
        <taxon>Timematoidea</taxon>
        <taxon>Timematidae</taxon>
        <taxon>Timema</taxon>
    </lineage>
</organism>
<dbReference type="EMBL" id="OC317459">
    <property type="protein sequence ID" value="CAD7397009.1"/>
    <property type="molecule type" value="Genomic_DNA"/>
</dbReference>
<evidence type="ECO:0000313" key="4">
    <source>
        <dbReference type="EMBL" id="CAD7397009.1"/>
    </source>
</evidence>
<keyword evidence="2" id="KW-0012">Acyltransferase</keyword>
<proteinExistence type="predicted"/>
<dbReference type="Gene3D" id="3.40.630.30">
    <property type="match status" value="1"/>
</dbReference>
<name>A0A7R9CI05_TIMCR</name>
<evidence type="ECO:0008006" key="5">
    <source>
        <dbReference type="Google" id="ProtNLM"/>
    </source>
</evidence>
<dbReference type="GO" id="GO:0008080">
    <property type="term" value="F:N-acetyltransferase activity"/>
    <property type="evidence" value="ECO:0007669"/>
    <property type="project" value="TreeGrafter"/>
</dbReference>
<dbReference type="InterPro" id="IPR051016">
    <property type="entry name" value="Diverse_Substrate_AcTransf"/>
</dbReference>
<accession>A0A7R9CI05</accession>
<reference evidence="4" key="1">
    <citation type="submission" date="2020-11" db="EMBL/GenBank/DDBJ databases">
        <authorList>
            <person name="Tran Van P."/>
        </authorList>
    </citation>
    <scope>NUCLEOTIDE SEQUENCE</scope>
</reference>
<feature type="region of interest" description="Disordered" evidence="3">
    <location>
        <begin position="1"/>
        <end position="32"/>
    </location>
</feature>
<dbReference type="SUPFAM" id="SSF55729">
    <property type="entry name" value="Acyl-CoA N-acyltransferases (Nat)"/>
    <property type="match status" value="1"/>
</dbReference>
<keyword evidence="1" id="KW-0808">Transferase</keyword>
<protein>
    <recommendedName>
        <fullName evidence="5">N-acetyltransferase domain-containing protein</fullName>
    </recommendedName>
</protein>
<sequence length="110" mass="12437">MQNTDAQANALIGQESAPKPPPPTERPHVQATAQTLTMKVELVERIVYLTLTMKVELRCNELGCQRLDFAVLNWNPAQDFYKKLGAVNITNTESWEHFRLSDEALENLAL</sequence>
<evidence type="ECO:0000256" key="3">
    <source>
        <dbReference type="SAM" id="MobiDB-lite"/>
    </source>
</evidence>
<dbReference type="PANTHER" id="PTHR10545">
    <property type="entry name" value="DIAMINE N-ACETYLTRANSFERASE"/>
    <property type="match status" value="1"/>
</dbReference>
<evidence type="ECO:0000256" key="1">
    <source>
        <dbReference type="ARBA" id="ARBA00022679"/>
    </source>
</evidence>
<dbReference type="AlphaFoldDB" id="A0A7R9CI05"/>
<gene>
    <name evidence="4" type="ORF">TCEB3V08_LOCUS3890</name>
</gene>
<evidence type="ECO:0000256" key="2">
    <source>
        <dbReference type="ARBA" id="ARBA00023315"/>
    </source>
</evidence>
<dbReference type="PANTHER" id="PTHR10545:SF29">
    <property type="entry name" value="GH14572P-RELATED"/>
    <property type="match status" value="1"/>
</dbReference>